<dbReference type="Gene3D" id="3.40.50.2300">
    <property type="match status" value="2"/>
</dbReference>
<dbReference type="Proteomes" id="UP000324738">
    <property type="component" value="Unassembled WGS sequence"/>
</dbReference>
<evidence type="ECO:0000256" key="1">
    <source>
        <dbReference type="ARBA" id="ARBA00023015"/>
    </source>
</evidence>
<evidence type="ECO:0000256" key="2">
    <source>
        <dbReference type="ARBA" id="ARBA00023125"/>
    </source>
</evidence>
<evidence type="ECO:0000259" key="4">
    <source>
        <dbReference type="PROSITE" id="PS50932"/>
    </source>
</evidence>
<dbReference type="CDD" id="cd06267">
    <property type="entry name" value="PBP1_LacI_sugar_binding-like"/>
    <property type="match status" value="1"/>
</dbReference>
<dbReference type="SUPFAM" id="SSF47413">
    <property type="entry name" value="lambda repressor-like DNA-binding domains"/>
    <property type="match status" value="1"/>
</dbReference>
<dbReference type="Pfam" id="PF13377">
    <property type="entry name" value="Peripla_BP_3"/>
    <property type="match status" value="1"/>
</dbReference>
<comment type="caution">
    <text evidence="5">The sequence shown here is derived from an EMBL/GenBank/DDBJ whole genome shotgun (WGS) entry which is preliminary data.</text>
</comment>
<dbReference type="Gene3D" id="1.10.260.40">
    <property type="entry name" value="lambda repressor-like DNA-binding domains"/>
    <property type="match status" value="1"/>
</dbReference>
<protein>
    <submittedName>
        <fullName evidence="5">LacI family transcriptional regulator</fullName>
    </submittedName>
</protein>
<dbReference type="InterPro" id="IPR010982">
    <property type="entry name" value="Lambda_DNA-bd_dom_sf"/>
</dbReference>
<dbReference type="GO" id="GO:0003700">
    <property type="term" value="F:DNA-binding transcription factor activity"/>
    <property type="evidence" value="ECO:0007669"/>
    <property type="project" value="TreeGrafter"/>
</dbReference>
<dbReference type="PANTHER" id="PTHR30146:SF109">
    <property type="entry name" value="HTH-TYPE TRANSCRIPTIONAL REGULATOR GALS"/>
    <property type="match status" value="1"/>
</dbReference>
<name>A0A5B0DY01_9HYPH</name>
<dbReference type="PROSITE" id="PS50932">
    <property type="entry name" value="HTH_LACI_2"/>
    <property type="match status" value="1"/>
</dbReference>
<dbReference type="InterPro" id="IPR046335">
    <property type="entry name" value="LacI/GalR-like_sensor"/>
</dbReference>
<dbReference type="AlphaFoldDB" id="A0A5B0DY01"/>
<sequence length="347" mass="37614">MDFLSRETAVAEKANLHSVAAHAGVSIATVSKVVNGIHLGMSQATLERVQASINELGYRPNRTGRGLRTLRRFMIGLAVVDPSPTFLTDPFTTNLVAGLSNYLSEQDFGLLLHGIKPRQVEQSFLVRENVVDAFCLMLSGSANSRRTNTAMFAGLNHPLVVFQCKPDETLQDICYINQDDRGGALELAKHILLREPANALIVIPDIFWPAIEKRVEAFWEVLRGAGVATKVLRCDEHSADHIGHSISQHIGRHGLPDVILGGNDKIAVAALQMLDSRGVSVPDQVAVSGFNAFEQHRHAGGNLTSASSPAYEMGVLGGKLLLKRLQSTAFEKNEYTLPVKIIPGATA</sequence>
<dbReference type="PANTHER" id="PTHR30146">
    <property type="entry name" value="LACI-RELATED TRANSCRIPTIONAL REPRESSOR"/>
    <property type="match status" value="1"/>
</dbReference>
<dbReference type="SUPFAM" id="SSF53822">
    <property type="entry name" value="Periplasmic binding protein-like I"/>
    <property type="match status" value="1"/>
</dbReference>
<dbReference type="EMBL" id="VTWH01000002">
    <property type="protein sequence ID" value="KAA0970440.1"/>
    <property type="molecule type" value="Genomic_DNA"/>
</dbReference>
<evidence type="ECO:0000313" key="6">
    <source>
        <dbReference type="Proteomes" id="UP000324738"/>
    </source>
</evidence>
<evidence type="ECO:0000256" key="3">
    <source>
        <dbReference type="ARBA" id="ARBA00023163"/>
    </source>
</evidence>
<dbReference type="InterPro" id="IPR000843">
    <property type="entry name" value="HTH_LacI"/>
</dbReference>
<dbReference type="OrthoDB" id="7170131at2"/>
<keyword evidence="1" id="KW-0805">Transcription regulation</keyword>
<dbReference type="CDD" id="cd01392">
    <property type="entry name" value="HTH_LacI"/>
    <property type="match status" value="1"/>
</dbReference>
<reference evidence="5 6" key="1">
    <citation type="submission" date="2019-08" db="EMBL/GenBank/DDBJ databases">
        <title>Aureimonas fodiniaquatilis sp. nov., isolated from a coal mine wastewater.</title>
        <authorList>
            <person name="Kim W."/>
        </authorList>
    </citation>
    <scope>NUCLEOTIDE SEQUENCE [LARGE SCALE GENOMIC DNA]</scope>
    <source>
        <strain evidence="5 6">CAU 1482</strain>
    </source>
</reference>
<dbReference type="Pfam" id="PF00356">
    <property type="entry name" value="LacI"/>
    <property type="match status" value="1"/>
</dbReference>
<accession>A0A5B0DY01</accession>
<organism evidence="5 6">
    <name type="scientific">Aureimonas fodinaquatilis</name>
    <dbReference type="NCBI Taxonomy" id="2565783"/>
    <lineage>
        <taxon>Bacteria</taxon>
        <taxon>Pseudomonadati</taxon>
        <taxon>Pseudomonadota</taxon>
        <taxon>Alphaproteobacteria</taxon>
        <taxon>Hyphomicrobiales</taxon>
        <taxon>Aurantimonadaceae</taxon>
        <taxon>Aureimonas</taxon>
    </lineage>
</organism>
<feature type="domain" description="HTH lacI-type" evidence="4">
    <location>
        <begin position="14"/>
        <end position="69"/>
    </location>
</feature>
<keyword evidence="3" id="KW-0804">Transcription</keyword>
<dbReference type="GO" id="GO:0000976">
    <property type="term" value="F:transcription cis-regulatory region binding"/>
    <property type="evidence" value="ECO:0007669"/>
    <property type="project" value="TreeGrafter"/>
</dbReference>
<gene>
    <name evidence="5" type="ORF">FPY71_07960</name>
</gene>
<proteinExistence type="predicted"/>
<dbReference type="SMART" id="SM00354">
    <property type="entry name" value="HTH_LACI"/>
    <property type="match status" value="1"/>
</dbReference>
<evidence type="ECO:0000313" key="5">
    <source>
        <dbReference type="EMBL" id="KAA0970440.1"/>
    </source>
</evidence>
<keyword evidence="6" id="KW-1185">Reference proteome</keyword>
<keyword evidence="2" id="KW-0238">DNA-binding</keyword>
<dbReference type="InterPro" id="IPR028082">
    <property type="entry name" value="Peripla_BP_I"/>
</dbReference>